<evidence type="ECO:0000256" key="2">
    <source>
        <dbReference type="ARBA" id="ARBA00022679"/>
    </source>
</evidence>
<dbReference type="STRING" id="97972.A0A2V1DZM9"/>
<evidence type="ECO:0000256" key="1">
    <source>
        <dbReference type="ARBA" id="ARBA00022603"/>
    </source>
</evidence>
<dbReference type="OrthoDB" id="66144at2759"/>
<dbReference type="PANTHER" id="PTHR43861:SF1">
    <property type="entry name" value="TRANS-ACONITATE 2-METHYLTRANSFERASE"/>
    <property type="match status" value="1"/>
</dbReference>
<organism evidence="4 5">
    <name type="scientific">Periconia macrospinosa</name>
    <dbReference type="NCBI Taxonomy" id="97972"/>
    <lineage>
        <taxon>Eukaryota</taxon>
        <taxon>Fungi</taxon>
        <taxon>Dikarya</taxon>
        <taxon>Ascomycota</taxon>
        <taxon>Pezizomycotina</taxon>
        <taxon>Dothideomycetes</taxon>
        <taxon>Pleosporomycetidae</taxon>
        <taxon>Pleosporales</taxon>
        <taxon>Massarineae</taxon>
        <taxon>Periconiaceae</taxon>
        <taxon>Periconia</taxon>
    </lineage>
</organism>
<dbReference type="Pfam" id="PF13649">
    <property type="entry name" value="Methyltransf_25"/>
    <property type="match status" value="1"/>
</dbReference>
<gene>
    <name evidence="4" type="ORF">DM02DRAFT_520087</name>
</gene>
<keyword evidence="2 4" id="KW-0808">Transferase</keyword>
<evidence type="ECO:0000313" key="4">
    <source>
        <dbReference type="EMBL" id="PVI03768.1"/>
    </source>
</evidence>
<dbReference type="GO" id="GO:0030798">
    <property type="term" value="F:trans-aconitate 2-methyltransferase activity"/>
    <property type="evidence" value="ECO:0007669"/>
    <property type="project" value="InterPro"/>
</dbReference>
<dbReference type="EMBL" id="KZ805328">
    <property type="protein sequence ID" value="PVI03768.1"/>
    <property type="molecule type" value="Genomic_DNA"/>
</dbReference>
<feature type="domain" description="Methyltransferase" evidence="3">
    <location>
        <begin position="51"/>
        <end position="141"/>
    </location>
</feature>
<dbReference type="GO" id="GO:0032259">
    <property type="term" value="P:methylation"/>
    <property type="evidence" value="ECO:0007669"/>
    <property type="project" value="UniProtKB-KW"/>
</dbReference>
<evidence type="ECO:0000259" key="3">
    <source>
        <dbReference type="Pfam" id="PF13649"/>
    </source>
</evidence>
<sequence>MAASHEDDNNQKKNDWSATQYLKFNTERTRPVFDLISRITPHLSQTRNPNIYDLGCGPGNSASILLSAFPSASLTGLDSSPDMLAKARATLQTAEFIQGDLSTFTPAPDADVVFSNAAFHWLRRGQRVPTLVRIFESLKPGAVLAVQMPDNYTEPSHALMRDVAVTPSKPWSSYLSSNSSVRVGDLTDTTRPDLDPVETPAEWYNAFTATSAAASVDIWRTTYQHVLQDARAIVEWVKGTGLQPFLQRMPEGEEGRAVREAFLNEYEERLKERYRPLGDGKVLLGYPRLFMVVVRK</sequence>
<dbReference type="InterPro" id="IPR041698">
    <property type="entry name" value="Methyltransf_25"/>
</dbReference>
<dbReference type="SUPFAM" id="SSF53335">
    <property type="entry name" value="S-adenosyl-L-methionine-dependent methyltransferases"/>
    <property type="match status" value="1"/>
</dbReference>
<reference evidence="4 5" key="1">
    <citation type="journal article" date="2018" name="Sci. Rep.">
        <title>Comparative genomics provides insights into the lifestyle and reveals functional heterogeneity of dark septate endophytic fungi.</title>
        <authorList>
            <person name="Knapp D.G."/>
            <person name="Nemeth J.B."/>
            <person name="Barry K."/>
            <person name="Hainaut M."/>
            <person name="Henrissat B."/>
            <person name="Johnson J."/>
            <person name="Kuo A."/>
            <person name="Lim J.H.P."/>
            <person name="Lipzen A."/>
            <person name="Nolan M."/>
            <person name="Ohm R.A."/>
            <person name="Tamas L."/>
            <person name="Grigoriev I.V."/>
            <person name="Spatafora J.W."/>
            <person name="Nagy L.G."/>
            <person name="Kovacs G.M."/>
        </authorList>
    </citation>
    <scope>NUCLEOTIDE SEQUENCE [LARGE SCALE GENOMIC DNA]</scope>
    <source>
        <strain evidence="4 5">DSE2036</strain>
    </source>
</reference>
<keyword evidence="1 4" id="KW-0489">Methyltransferase</keyword>
<dbReference type="Gene3D" id="1.10.150.290">
    <property type="entry name" value="S-adenosyl-L-methionine-dependent methyltransferases"/>
    <property type="match status" value="1"/>
</dbReference>
<accession>A0A2V1DZM9</accession>
<dbReference type="Proteomes" id="UP000244855">
    <property type="component" value="Unassembled WGS sequence"/>
</dbReference>
<dbReference type="InterPro" id="IPR023149">
    <property type="entry name" value="Trans_acon_MeTrfase_C"/>
</dbReference>
<dbReference type="CDD" id="cd02440">
    <property type="entry name" value="AdoMet_MTases"/>
    <property type="match status" value="1"/>
</dbReference>
<protein>
    <submittedName>
        <fullName evidence="4">S-adenosyl-L-methionine-dependent methyltransferase</fullName>
    </submittedName>
</protein>
<keyword evidence="5" id="KW-1185">Reference proteome</keyword>
<proteinExistence type="predicted"/>
<dbReference type="Gene3D" id="3.40.50.150">
    <property type="entry name" value="Vaccinia Virus protein VP39"/>
    <property type="match status" value="1"/>
</dbReference>
<dbReference type="InterPro" id="IPR029063">
    <property type="entry name" value="SAM-dependent_MTases_sf"/>
</dbReference>
<dbReference type="PANTHER" id="PTHR43861">
    <property type="entry name" value="TRANS-ACONITATE 2-METHYLTRANSFERASE-RELATED"/>
    <property type="match status" value="1"/>
</dbReference>
<name>A0A2V1DZM9_9PLEO</name>
<evidence type="ECO:0000313" key="5">
    <source>
        <dbReference type="Proteomes" id="UP000244855"/>
    </source>
</evidence>
<dbReference type="AlphaFoldDB" id="A0A2V1DZM9"/>